<dbReference type="InterPro" id="IPR001304">
    <property type="entry name" value="C-type_lectin-like"/>
</dbReference>
<accession>V8P4Y7</accession>
<evidence type="ECO:0000259" key="8">
    <source>
        <dbReference type="PROSITE" id="PS50041"/>
    </source>
</evidence>
<sequence length="161" mass="18869">MGISYLLILIGYVVAFSKVFPCGADTRQWEYFGGKCYFFSLKTIPWHEAKADCERRQSQLVIIDSLAKQNFIQTRTRNERYWIGLHDQHSEGDWKWLDGSNYRNGFQNWKEGEPNTYQGREEDCGQVWVNGEWNDYICSSDSFYVCEKPRPSTPKAASKRP</sequence>
<proteinExistence type="inferred from homology"/>
<gene>
    <name evidence="9" type="ORF">L345_05251</name>
</gene>
<dbReference type="GO" id="GO:0030246">
    <property type="term" value="F:carbohydrate binding"/>
    <property type="evidence" value="ECO:0007669"/>
    <property type="project" value="UniProtKB-KW"/>
</dbReference>
<keyword evidence="4" id="KW-0430">Lectin</keyword>
<dbReference type="PANTHER" id="PTHR22803">
    <property type="entry name" value="MANNOSE, PHOSPHOLIPASE, LECTIN RECEPTOR RELATED"/>
    <property type="match status" value="1"/>
</dbReference>
<comment type="caution">
    <text evidence="9">The sequence shown here is derived from an EMBL/GenBank/DDBJ whole genome shotgun (WGS) entry which is preliminary data.</text>
</comment>
<feature type="domain" description="C-type lectin" evidence="8">
    <location>
        <begin position="32"/>
        <end position="147"/>
    </location>
</feature>
<feature type="chain" id="PRO_5012700664" description="C-type lectin domain-containing protein" evidence="7">
    <location>
        <begin position="16"/>
        <end position="161"/>
    </location>
</feature>
<dbReference type="AlphaFoldDB" id="V8P4Y7"/>
<dbReference type="CDD" id="cd03590">
    <property type="entry name" value="CLECT_DC-SIGN_like"/>
    <property type="match status" value="1"/>
</dbReference>
<keyword evidence="5" id="KW-0106">Calcium</keyword>
<keyword evidence="10" id="KW-1185">Reference proteome</keyword>
<dbReference type="Pfam" id="PF00059">
    <property type="entry name" value="Lectin_C"/>
    <property type="match status" value="1"/>
</dbReference>
<comment type="subcellular location">
    <subcellularLocation>
        <location evidence="1">Secreted</location>
    </subcellularLocation>
</comment>
<evidence type="ECO:0000256" key="3">
    <source>
        <dbReference type="ARBA" id="ARBA00022525"/>
    </source>
</evidence>
<evidence type="ECO:0000256" key="6">
    <source>
        <dbReference type="ARBA" id="ARBA00023157"/>
    </source>
</evidence>
<dbReference type="EMBL" id="AZIM01000880">
    <property type="protein sequence ID" value="ETE68952.1"/>
    <property type="molecule type" value="Genomic_DNA"/>
</dbReference>
<keyword evidence="3" id="KW-0964">Secreted</keyword>
<organism evidence="9 10">
    <name type="scientific">Ophiophagus hannah</name>
    <name type="common">King cobra</name>
    <name type="synonym">Naja hannah</name>
    <dbReference type="NCBI Taxonomy" id="8665"/>
    <lineage>
        <taxon>Eukaryota</taxon>
        <taxon>Metazoa</taxon>
        <taxon>Chordata</taxon>
        <taxon>Craniata</taxon>
        <taxon>Vertebrata</taxon>
        <taxon>Euteleostomi</taxon>
        <taxon>Lepidosauria</taxon>
        <taxon>Squamata</taxon>
        <taxon>Bifurcata</taxon>
        <taxon>Unidentata</taxon>
        <taxon>Episquamata</taxon>
        <taxon>Toxicofera</taxon>
        <taxon>Serpentes</taxon>
        <taxon>Colubroidea</taxon>
        <taxon>Elapidae</taxon>
        <taxon>Elapinae</taxon>
        <taxon>Ophiophagus</taxon>
    </lineage>
</organism>
<evidence type="ECO:0000256" key="1">
    <source>
        <dbReference type="ARBA" id="ARBA00004613"/>
    </source>
</evidence>
<keyword evidence="7" id="KW-0732">Signal</keyword>
<evidence type="ECO:0000256" key="2">
    <source>
        <dbReference type="ARBA" id="ARBA00006250"/>
    </source>
</evidence>
<evidence type="ECO:0000256" key="5">
    <source>
        <dbReference type="ARBA" id="ARBA00022837"/>
    </source>
</evidence>
<name>V8P4Y7_OPHHA</name>
<dbReference type="InterPro" id="IPR016186">
    <property type="entry name" value="C-type_lectin-like/link_sf"/>
</dbReference>
<dbReference type="Gene3D" id="3.10.100.10">
    <property type="entry name" value="Mannose-Binding Protein A, subunit A"/>
    <property type="match status" value="1"/>
</dbReference>
<dbReference type="SUPFAM" id="SSF56436">
    <property type="entry name" value="C-type lectin-like"/>
    <property type="match status" value="1"/>
</dbReference>
<dbReference type="GO" id="GO:0005576">
    <property type="term" value="C:extracellular region"/>
    <property type="evidence" value="ECO:0007669"/>
    <property type="project" value="UniProtKB-SubCell"/>
</dbReference>
<dbReference type="OrthoDB" id="2142683at2759"/>
<dbReference type="PROSITE" id="PS50041">
    <property type="entry name" value="C_TYPE_LECTIN_2"/>
    <property type="match status" value="1"/>
</dbReference>
<dbReference type="InterPro" id="IPR016187">
    <property type="entry name" value="CTDL_fold"/>
</dbReference>
<feature type="non-terminal residue" evidence="9">
    <location>
        <position position="1"/>
    </location>
</feature>
<dbReference type="InterPro" id="IPR033989">
    <property type="entry name" value="CD209-like_CTLD"/>
</dbReference>
<protein>
    <recommendedName>
        <fullName evidence="8">C-type lectin domain-containing protein</fullName>
    </recommendedName>
</protein>
<evidence type="ECO:0000256" key="7">
    <source>
        <dbReference type="SAM" id="SignalP"/>
    </source>
</evidence>
<keyword evidence="6" id="KW-1015">Disulfide bond</keyword>
<dbReference type="Proteomes" id="UP000018936">
    <property type="component" value="Unassembled WGS sequence"/>
</dbReference>
<reference evidence="9 10" key="1">
    <citation type="journal article" date="2013" name="Proc. Natl. Acad. Sci. U.S.A.">
        <title>The king cobra genome reveals dynamic gene evolution and adaptation in the snake venom system.</title>
        <authorList>
            <person name="Vonk F.J."/>
            <person name="Casewell N.R."/>
            <person name="Henkel C.V."/>
            <person name="Heimberg A.M."/>
            <person name="Jansen H.J."/>
            <person name="McCleary R.J."/>
            <person name="Kerkkamp H.M."/>
            <person name="Vos R.A."/>
            <person name="Guerreiro I."/>
            <person name="Calvete J.J."/>
            <person name="Wuster W."/>
            <person name="Woods A.E."/>
            <person name="Logan J.M."/>
            <person name="Harrison R.A."/>
            <person name="Castoe T.A."/>
            <person name="de Koning A.P."/>
            <person name="Pollock D.D."/>
            <person name="Yandell M."/>
            <person name="Calderon D."/>
            <person name="Renjifo C."/>
            <person name="Currier R.B."/>
            <person name="Salgado D."/>
            <person name="Pla D."/>
            <person name="Sanz L."/>
            <person name="Hyder A.S."/>
            <person name="Ribeiro J.M."/>
            <person name="Arntzen J.W."/>
            <person name="van den Thillart G.E."/>
            <person name="Boetzer M."/>
            <person name="Pirovano W."/>
            <person name="Dirks R.P."/>
            <person name="Spaink H.P."/>
            <person name="Duboule D."/>
            <person name="McGlinn E."/>
            <person name="Kini R.M."/>
            <person name="Richardson M.K."/>
        </authorList>
    </citation>
    <scope>NUCLEOTIDE SEQUENCE</scope>
    <source>
        <tissue evidence="9">Blood</tissue>
    </source>
</reference>
<comment type="similarity">
    <text evidence="2">Belongs to the true venom lectin family.</text>
</comment>
<evidence type="ECO:0000256" key="4">
    <source>
        <dbReference type="ARBA" id="ARBA00022734"/>
    </source>
</evidence>
<evidence type="ECO:0000313" key="10">
    <source>
        <dbReference type="Proteomes" id="UP000018936"/>
    </source>
</evidence>
<dbReference type="SMART" id="SM00034">
    <property type="entry name" value="CLECT"/>
    <property type="match status" value="1"/>
</dbReference>
<feature type="signal peptide" evidence="7">
    <location>
        <begin position="1"/>
        <end position="15"/>
    </location>
</feature>
<dbReference type="InterPro" id="IPR050111">
    <property type="entry name" value="C-type_lectin/snaclec_domain"/>
</dbReference>
<evidence type="ECO:0000313" key="9">
    <source>
        <dbReference type="EMBL" id="ETE68952.1"/>
    </source>
</evidence>